<dbReference type="Proteomes" id="UP000619457">
    <property type="component" value="Unassembled WGS sequence"/>
</dbReference>
<dbReference type="PANTHER" id="PTHR43267:SF3">
    <property type="entry name" value="THIF PROTEIN"/>
    <property type="match status" value="1"/>
</dbReference>
<evidence type="ECO:0000313" key="3">
    <source>
        <dbReference type="Proteomes" id="UP000619457"/>
    </source>
</evidence>
<dbReference type="Gene3D" id="3.40.50.720">
    <property type="entry name" value="NAD(P)-binding Rossmann-like Domain"/>
    <property type="match status" value="1"/>
</dbReference>
<name>A0A918PYB0_9BACT</name>
<dbReference type="CDD" id="cd01483">
    <property type="entry name" value="E1_enzyme_family"/>
    <property type="match status" value="1"/>
</dbReference>
<evidence type="ECO:0000313" key="2">
    <source>
        <dbReference type="EMBL" id="GGZ27402.1"/>
    </source>
</evidence>
<dbReference type="InterPro" id="IPR035985">
    <property type="entry name" value="Ubiquitin-activating_enz"/>
</dbReference>
<dbReference type="SUPFAM" id="SSF69572">
    <property type="entry name" value="Activating enzymes of the ubiquitin-like proteins"/>
    <property type="match status" value="1"/>
</dbReference>
<dbReference type="InterPro" id="IPR045886">
    <property type="entry name" value="ThiF/MoeB/HesA"/>
</dbReference>
<dbReference type="GO" id="GO:0008641">
    <property type="term" value="F:ubiquitin-like modifier activating enzyme activity"/>
    <property type="evidence" value="ECO:0007669"/>
    <property type="project" value="InterPro"/>
</dbReference>
<dbReference type="GO" id="GO:0061503">
    <property type="term" value="F:tRNA threonylcarbamoyladenosine dehydratase"/>
    <property type="evidence" value="ECO:0007669"/>
    <property type="project" value="TreeGrafter"/>
</dbReference>
<reference evidence="2" key="1">
    <citation type="journal article" date="2014" name="Int. J. Syst. Evol. Microbiol.">
        <title>Complete genome sequence of Corynebacterium casei LMG S-19264T (=DSM 44701T), isolated from a smear-ripened cheese.</title>
        <authorList>
            <consortium name="US DOE Joint Genome Institute (JGI-PGF)"/>
            <person name="Walter F."/>
            <person name="Albersmeier A."/>
            <person name="Kalinowski J."/>
            <person name="Ruckert C."/>
        </authorList>
    </citation>
    <scope>NUCLEOTIDE SEQUENCE</scope>
    <source>
        <strain evidence="2">KCTC 12368</strain>
    </source>
</reference>
<dbReference type="PANTHER" id="PTHR43267">
    <property type="entry name" value="TRNA THREONYLCARBAMOYLADENOSINE DEHYDRATASE"/>
    <property type="match status" value="1"/>
</dbReference>
<protein>
    <recommendedName>
        <fullName evidence="1">THIF-type NAD/FAD binding fold domain-containing protein</fullName>
    </recommendedName>
</protein>
<dbReference type="Pfam" id="PF00899">
    <property type="entry name" value="ThiF"/>
    <property type="match status" value="1"/>
</dbReference>
<reference evidence="2" key="2">
    <citation type="submission" date="2020-09" db="EMBL/GenBank/DDBJ databases">
        <authorList>
            <person name="Sun Q."/>
            <person name="Kim S."/>
        </authorList>
    </citation>
    <scope>NUCLEOTIDE SEQUENCE</scope>
    <source>
        <strain evidence="2">KCTC 12368</strain>
    </source>
</reference>
<gene>
    <name evidence="2" type="ORF">GCM10007049_20300</name>
</gene>
<organism evidence="2 3">
    <name type="scientific">Echinicola pacifica</name>
    <dbReference type="NCBI Taxonomy" id="346377"/>
    <lineage>
        <taxon>Bacteria</taxon>
        <taxon>Pseudomonadati</taxon>
        <taxon>Bacteroidota</taxon>
        <taxon>Cytophagia</taxon>
        <taxon>Cytophagales</taxon>
        <taxon>Cyclobacteriaceae</taxon>
        <taxon>Echinicola</taxon>
    </lineage>
</organism>
<keyword evidence="3" id="KW-1185">Reference proteome</keyword>
<dbReference type="GO" id="GO:0061504">
    <property type="term" value="P:cyclic threonylcarbamoyladenosine biosynthetic process"/>
    <property type="evidence" value="ECO:0007669"/>
    <property type="project" value="TreeGrafter"/>
</dbReference>
<dbReference type="AlphaFoldDB" id="A0A918PYB0"/>
<sequence length="369" mass="42546">MYHQLSEMNAINIDGLDLNYQALVVPAADAESHPFLIQLLENQSVEKLDELDIQVAELMKINSPKEKLSQEELMIKVGEFYGKHNRDNYGSWVYFHWRKQLIRILSKEDFIQLRTSRNRYKITQEEQELLYSKKIGVIGLSVGQSVALSLAMERSFGELRIADFDTLELSNMNRIRTGIYSLGLKKVWVVAREVAEVDPYLKVSIYDQGITPENMEEFFEKDGGLDLLVEECDSLPIKIQSRLKAKAMGIPVIMDTSDRGMMDIERYDLEKDRPIFHGYLKDFGDETELLTKLNDNYREILFAILHFEQLSERLKYSMSEIGKTITTWPQLASSVIMGGAMGAHYARAIFLNQDVPSGRFYVDLDSIKW</sequence>
<feature type="domain" description="THIF-type NAD/FAD binding fold" evidence="1">
    <location>
        <begin position="117"/>
        <end position="254"/>
    </location>
</feature>
<dbReference type="InterPro" id="IPR000594">
    <property type="entry name" value="ThiF_NAD_FAD-bd"/>
</dbReference>
<proteinExistence type="predicted"/>
<dbReference type="EMBL" id="BMWX01000003">
    <property type="protein sequence ID" value="GGZ27402.1"/>
    <property type="molecule type" value="Genomic_DNA"/>
</dbReference>
<evidence type="ECO:0000259" key="1">
    <source>
        <dbReference type="Pfam" id="PF00899"/>
    </source>
</evidence>
<comment type="caution">
    <text evidence="2">The sequence shown here is derived from an EMBL/GenBank/DDBJ whole genome shotgun (WGS) entry which is preliminary data.</text>
</comment>
<accession>A0A918PYB0</accession>